<dbReference type="SUPFAM" id="SSF69318">
    <property type="entry name" value="Integrin alpha N-terminal domain"/>
    <property type="match status" value="1"/>
</dbReference>
<keyword evidence="7" id="KW-1185">Reference proteome</keyword>
<dbReference type="InterPro" id="IPR003644">
    <property type="entry name" value="Calx_beta"/>
</dbReference>
<dbReference type="PRINTS" id="PR01185">
    <property type="entry name" value="INTEGRINA"/>
</dbReference>
<dbReference type="SUPFAM" id="SSF141072">
    <property type="entry name" value="CalX-like"/>
    <property type="match status" value="1"/>
</dbReference>
<dbReference type="KEGG" id="lrs:PX52LOC_07208"/>
<dbReference type="InterPro" id="IPR013517">
    <property type="entry name" value="FG-GAP"/>
</dbReference>
<evidence type="ECO:0000256" key="2">
    <source>
        <dbReference type="ARBA" id="ARBA00022737"/>
    </source>
</evidence>
<dbReference type="InterPro" id="IPR028994">
    <property type="entry name" value="Integrin_alpha_N"/>
</dbReference>
<keyword evidence="2" id="KW-0677">Repeat</keyword>
<dbReference type="EMBL" id="CP042425">
    <property type="protein sequence ID" value="QEL20120.1"/>
    <property type="molecule type" value="Genomic_DNA"/>
</dbReference>
<feature type="domain" description="Calx-beta" evidence="5">
    <location>
        <begin position="172"/>
        <end position="275"/>
    </location>
</feature>
<gene>
    <name evidence="6" type="ORF">PX52LOC_07208</name>
</gene>
<evidence type="ECO:0000256" key="3">
    <source>
        <dbReference type="ARBA" id="ARBA00022837"/>
    </source>
</evidence>
<dbReference type="Pfam" id="PF03160">
    <property type="entry name" value="Calx-beta"/>
    <property type="match status" value="1"/>
</dbReference>
<dbReference type="Proteomes" id="UP000324974">
    <property type="component" value="Chromosome"/>
</dbReference>
<dbReference type="Gene3D" id="2.60.40.2030">
    <property type="match status" value="1"/>
</dbReference>
<dbReference type="PANTHER" id="PTHR13412:SF0">
    <property type="entry name" value="T-CELL IMMUNOMODULATORY PROTEIN"/>
    <property type="match status" value="1"/>
</dbReference>
<evidence type="ECO:0000256" key="1">
    <source>
        <dbReference type="ARBA" id="ARBA00022729"/>
    </source>
</evidence>
<reference evidence="7" key="1">
    <citation type="submission" date="2019-08" db="EMBL/GenBank/DDBJ databases">
        <title>Limnoglobus roseus gen. nov., sp. nov., a novel freshwater planctomycete with a giant genome from the family Gemmataceae.</title>
        <authorList>
            <person name="Kulichevskaya I.S."/>
            <person name="Naumoff D.G."/>
            <person name="Miroshnikov K."/>
            <person name="Ivanova A."/>
            <person name="Philippov D.A."/>
            <person name="Hakobyan A."/>
            <person name="Rijpstra I.C."/>
            <person name="Sinninghe Damste J.S."/>
            <person name="Liesack W."/>
            <person name="Dedysh S.N."/>
        </authorList>
    </citation>
    <scope>NUCLEOTIDE SEQUENCE [LARGE SCALE GENOMIC DNA]</scope>
    <source>
        <strain evidence="7">PX52</strain>
    </source>
</reference>
<name>A0A5C1AMC8_9BACT</name>
<evidence type="ECO:0000313" key="7">
    <source>
        <dbReference type="Proteomes" id="UP000324974"/>
    </source>
</evidence>
<dbReference type="InterPro" id="IPR024881">
    <property type="entry name" value="Tip"/>
</dbReference>
<keyword evidence="1" id="KW-0732">Signal</keyword>
<dbReference type="GO" id="GO:0008305">
    <property type="term" value="C:integrin complex"/>
    <property type="evidence" value="ECO:0007669"/>
    <property type="project" value="InterPro"/>
</dbReference>
<protein>
    <submittedName>
        <fullName evidence="6">VCBS repeat-containing protein</fullName>
    </submittedName>
</protein>
<dbReference type="RefSeq" id="WP_168219397.1">
    <property type="nucleotide sequence ID" value="NZ_CP042425.1"/>
</dbReference>
<dbReference type="PANTHER" id="PTHR13412">
    <property type="entry name" value="T-CELL IMMUNOMODULATORY PROTEIN HOMOLOG"/>
    <property type="match status" value="1"/>
</dbReference>
<dbReference type="InterPro" id="IPR000413">
    <property type="entry name" value="Integrin_alpha"/>
</dbReference>
<dbReference type="Pfam" id="PF01839">
    <property type="entry name" value="FG-GAP"/>
    <property type="match status" value="3"/>
</dbReference>
<dbReference type="GO" id="GO:0007154">
    <property type="term" value="P:cell communication"/>
    <property type="evidence" value="ECO:0007669"/>
    <property type="project" value="InterPro"/>
</dbReference>
<keyword evidence="4" id="KW-0325">Glycoprotein</keyword>
<dbReference type="SMART" id="SM00237">
    <property type="entry name" value="Calx_beta"/>
    <property type="match status" value="1"/>
</dbReference>
<sequence>MSRSLSPFRFRPQVWDLENRYAPAVLSDNLSATTADTEAAVGNTWLTSSFGTGASAHTLNNVTLLLSNPTAGVAEVDIYTDGGNQPGSLVAAVTSPSTYSTSSLAATTFTSASGVSLTANTTYWVVLKATSGEFDWAYTISNSGTGDGFQGTYGQSADAGATWFTYDIYPTQMTVTVDTGTSTGLPGAVAFSAAAYSATESSGTATITVTRTGGSTGAITVPVTVSGGTATSGTDYTGLPTTVTFADGATTATFTVTIIDDTTVEGSETATFSLGTPTGSATLGTQATATLTIADNDSTATTTVTPKLTAVATGSGSPKVIVYNADGTQAYTLTPFSSAFTGGVRVATADVTGDGYDDIIVGAGPTSAPTVIVYNGVTKAILVTFNAFESTFTGGVFVAAGDVDDDGRADVIVTPDQGGGPIVAIYSGATLATGGTTEMQRFYGIEDSSFRGGARAAVGDLNADGYDDVVVSAGFLGGPRISTYSGLALASSTRTHLIGDFFAFEQTLRNGAFVTVGDFNGDGYADIAFGGGPSGGPRVLVLNGKTLTTSGIDAALTSPMANFFAGDSSLRGGVRLGVGDANGDGIDDLLTGSGDGEESQVRVYSSSRITSGSTATADASFDPFSAVLANGVYVG</sequence>
<keyword evidence="3" id="KW-0106">Calcium</keyword>
<evidence type="ECO:0000259" key="5">
    <source>
        <dbReference type="SMART" id="SM00237"/>
    </source>
</evidence>
<organism evidence="6 7">
    <name type="scientific">Limnoglobus roseus</name>
    <dbReference type="NCBI Taxonomy" id="2598579"/>
    <lineage>
        <taxon>Bacteria</taxon>
        <taxon>Pseudomonadati</taxon>
        <taxon>Planctomycetota</taxon>
        <taxon>Planctomycetia</taxon>
        <taxon>Gemmatales</taxon>
        <taxon>Gemmataceae</taxon>
        <taxon>Limnoglobus</taxon>
    </lineage>
</organism>
<dbReference type="Gene3D" id="2.130.10.130">
    <property type="entry name" value="Integrin alpha, N-terminal"/>
    <property type="match status" value="2"/>
</dbReference>
<dbReference type="InterPro" id="IPR038081">
    <property type="entry name" value="CalX-like_sf"/>
</dbReference>
<evidence type="ECO:0000313" key="6">
    <source>
        <dbReference type="EMBL" id="QEL20120.1"/>
    </source>
</evidence>
<dbReference type="NCBIfam" id="NF041539">
    <property type="entry name" value="choice_anch_R"/>
    <property type="match status" value="1"/>
</dbReference>
<dbReference type="GO" id="GO:0007155">
    <property type="term" value="P:cell adhesion"/>
    <property type="evidence" value="ECO:0007669"/>
    <property type="project" value="InterPro"/>
</dbReference>
<dbReference type="AlphaFoldDB" id="A0A5C1AMC8"/>
<accession>A0A5C1AMC8</accession>
<evidence type="ECO:0000256" key="4">
    <source>
        <dbReference type="ARBA" id="ARBA00023180"/>
    </source>
</evidence>
<proteinExistence type="predicted"/>